<reference evidence="3 4" key="1">
    <citation type="journal article" date="2020" name="Harmful Algae">
        <title>Molecular and morphological characterization of a novel dihydroanatoxin-a producing Microcoleus species (cyanobacteria) from the Russian River, California, USA.</title>
        <authorList>
            <person name="Conklin K.Y."/>
            <person name="Stancheva R."/>
            <person name="Otten T.G."/>
            <person name="Fadness R."/>
            <person name="Boyer G.L."/>
            <person name="Read B."/>
            <person name="Zhang X."/>
            <person name="Sheath R.G."/>
        </authorList>
    </citation>
    <scope>NUCLEOTIDE SEQUENCE [LARGE SCALE GENOMIC DNA]</scope>
    <source>
        <strain evidence="3 4">PTRS2</strain>
    </source>
</reference>
<gene>
    <name evidence="3" type="ORF">WMG39_14035</name>
</gene>
<dbReference type="PRINTS" id="PR00313">
    <property type="entry name" value="CABNDNGRPT"/>
</dbReference>
<protein>
    <submittedName>
        <fullName evidence="3">Calcium-binding protein</fullName>
    </submittedName>
</protein>
<keyword evidence="4" id="KW-1185">Reference proteome</keyword>
<dbReference type="Proteomes" id="UP001384579">
    <property type="component" value="Unassembled WGS sequence"/>
</dbReference>
<evidence type="ECO:0000256" key="1">
    <source>
        <dbReference type="ARBA" id="ARBA00004613"/>
    </source>
</evidence>
<evidence type="ECO:0000313" key="4">
    <source>
        <dbReference type="Proteomes" id="UP001384579"/>
    </source>
</evidence>
<dbReference type="RefSeq" id="WP_340518708.1">
    <property type="nucleotide sequence ID" value="NZ_JBBLXS010000167.1"/>
</dbReference>
<evidence type="ECO:0000256" key="2">
    <source>
        <dbReference type="ARBA" id="ARBA00022525"/>
    </source>
</evidence>
<dbReference type="PANTHER" id="PTHR38340:SF1">
    <property type="entry name" value="S-LAYER PROTEIN"/>
    <property type="match status" value="1"/>
</dbReference>
<dbReference type="EMBL" id="JBBLXS010000167">
    <property type="protein sequence ID" value="MEK0185957.1"/>
    <property type="molecule type" value="Genomic_DNA"/>
</dbReference>
<proteinExistence type="predicted"/>
<dbReference type="InterPro" id="IPR018511">
    <property type="entry name" value="Hemolysin-typ_Ca-bd_CS"/>
</dbReference>
<evidence type="ECO:0000313" key="3">
    <source>
        <dbReference type="EMBL" id="MEK0185957.1"/>
    </source>
</evidence>
<dbReference type="InterPro" id="IPR011049">
    <property type="entry name" value="Serralysin-like_metalloprot_C"/>
</dbReference>
<sequence length="259" mass="27237">MVLTINNLLGDLTGFPVSAGGGPRFLGFATDDDINVTEGDLSAFTWGVWGLDGNDTILGSSDSNERLLGNNGNDVIAGGPGNDIIYGGKNNDRLDGNEGNDVIRGDAGNDVLFGSRGNDLLRGGQGDDDLEGNEGNDFLVGDRGVDVLTGGPGSDIFVLKSNDEAFSVAQADVITDFNFDQGDRLGLIDGLTELSLLFTDDNLIAYDNDGIVNDMVIRNRSNGQILGIVLNNNNFDLTGSFETASPFALAINGSDFQFL</sequence>
<dbReference type="InterPro" id="IPR050557">
    <property type="entry name" value="RTX_toxin/Mannuronan_C5-epim"/>
</dbReference>
<dbReference type="SUPFAM" id="SSF51120">
    <property type="entry name" value="beta-Roll"/>
    <property type="match status" value="1"/>
</dbReference>
<organism evidence="3 4">
    <name type="scientific">Microcoleus anatoxicus PTRS2</name>
    <dbReference type="NCBI Taxonomy" id="2705321"/>
    <lineage>
        <taxon>Bacteria</taxon>
        <taxon>Bacillati</taxon>
        <taxon>Cyanobacteriota</taxon>
        <taxon>Cyanophyceae</taxon>
        <taxon>Oscillatoriophycideae</taxon>
        <taxon>Oscillatoriales</taxon>
        <taxon>Microcoleaceae</taxon>
        <taxon>Microcoleus</taxon>
        <taxon>Microcoleus anatoxicus</taxon>
    </lineage>
</organism>
<dbReference type="PROSITE" id="PS00330">
    <property type="entry name" value="HEMOLYSIN_CALCIUM"/>
    <property type="match status" value="1"/>
</dbReference>
<dbReference type="Gene3D" id="2.150.10.10">
    <property type="entry name" value="Serralysin-like metalloprotease, C-terminal"/>
    <property type="match status" value="2"/>
</dbReference>
<dbReference type="Pfam" id="PF00353">
    <property type="entry name" value="HemolysinCabind"/>
    <property type="match status" value="3"/>
</dbReference>
<dbReference type="InterPro" id="IPR001343">
    <property type="entry name" value="Hemolysn_Ca-bd"/>
</dbReference>
<keyword evidence="2" id="KW-0964">Secreted</keyword>
<comment type="caution">
    <text evidence="3">The sequence shown here is derived from an EMBL/GenBank/DDBJ whole genome shotgun (WGS) entry which is preliminary data.</text>
</comment>
<comment type="subcellular location">
    <subcellularLocation>
        <location evidence="1">Secreted</location>
    </subcellularLocation>
</comment>
<name>A0ABU8YNM2_9CYAN</name>
<dbReference type="PANTHER" id="PTHR38340">
    <property type="entry name" value="S-LAYER PROTEIN"/>
    <property type="match status" value="1"/>
</dbReference>
<accession>A0ABU8YNM2</accession>